<dbReference type="RefSeq" id="XP_006606498.1">
    <property type="nucleotide sequence ID" value="XM_006606435.4"/>
</dbReference>
<dbReference type="Proteomes" id="UP000008827">
    <property type="component" value="Chromosome 20"/>
</dbReference>
<dbReference type="AlphaFoldDB" id="K7N564"/>
<dbReference type="InterPro" id="IPR001623">
    <property type="entry name" value="DnaJ_domain"/>
</dbReference>
<dbReference type="Pfam" id="PF11926">
    <property type="entry name" value="DUF3444"/>
    <property type="match status" value="1"/>
</dbReference>
<feature type="domain" description="J" evidence="2">
    <location>
        <begin position="67"/>
        <end position="131"/>
    </location>
</feature>
<feature type="compositionally biased region" description="Polar residues" evidence="1">
    <location>
        <begin position="327"/>
        <end position="336"/>
    </location>
</feature>
<evidence type="ECO:0000313" key="3">
    <source>
        <dbReference type="EMBL" id="KRG92797.1"/>
    </source>
</evidence>
<evidence type="ECO:0000313" key="4">
    <source>
        <dbReference type="EnsemblPlants" id="KRG92798"/>
    </source>
</evidence>
<dbReference type="SMART" id="SM00271">
    <property type="entry name" value="DnaJ"/>
    <property type="match status" value="1"/>
</dbReference>
<dbReference type="EnsemblPlants" id="KRG92798">
    <property type="protein sequence ID" value="KRG92798"/>
    <property type="gene ID" value="GLYMA_20G230400"/>
</dbReference>
<accession>K7N564</accession>
<dbReference type="PROSITE" id="PS50076">
    <property type="entry name" value="DNAJ_2"/>
    <property type="match status" value="1"/>
</dbReference>
<dbReference type="STRING" id="3847.K7N564"/>
<dbReference type="PANTHER" id="PTHR45089:SF26">
    <property type="entry name" value="DNAJ HEAT SHOCK AMINO-TERMINAL DOMAIN PROTEIN"/>
    <property type="match status" value="1"/>
</dbReference>
<sequence length="709" mass="78730">MECNKDEALRARQIAEARMQRGEFAEALRFATKAKRLYADVENIAQIITVCEVHIAAQKKLSGCDMDWYAILQIERLADEATVKKQYRRLALLLHPDKNKFAGAEAAFKLIGQANGLLCDQAKRSLFDKKFGASVKGAAPKPKTSHNYSNGNVFAAKHNANATKTQKSSDSHHFSHGNVFAAKCGANATNYQNSYPNSTGFSNQGAQMTFWTSCQHCDAKYQYPIRFVNANLLCQQCKKPFKALANGFGIMGAATVLTSVNIPKEAPMHGPPKPASENTGRKPLGREQAGTFVRSNPTSMKKCAAGVGRRCGGEKSKDGNIPASSDMEPQTSQNFGSKRVRQSAPDSGESFKARNGDDTKAANIRENAVDSSNTRRSSRKKQHVSYIETSEDDDFEIPSKKPRQSGPLNADEAEEQNVPASGESSDNNIPATPGATDQNKEKVSESDIGLGTSKEDKRSPKNSKVPSRPRIFHCPVSDTDFNDFEKDKEEDCFAVNQLWAVYDSTDAMPRFYGLVKKVASPFQLKITWLEPDPDDKGEIDWNDAELPIACGKFRLGGSQQTTDRTMFSHQVRCIKETGRGSYLVCPNKGETWAIFRDWDINWSSNPKNHLKYDFEYVEILSDFSENVGIAVAYMGKVKGFVSLFQRTEKNGVNIFYIEPNELYRFSHRIPSYKMTGYEREGVPRGSFEFDPAALPTHLFEVGDSGNVKM</sequence>
<feature type="compositionally biased region" description="Basic and acidic residues" evidence="1">
    <location>
        <begin position="349"/>
        <end position="360"/>
    </location>
</feature>
<dbReference type="OrthoDB" id="10250354at2759"/>
<dbReference type="InterPro" id="IPR024593">
    <property type="entry name" value="DUF3444"/>
</dbReference>
<reference evidence="4" key="2">
    <citation type="submission" date="2018-02" db="UniProtKB">
        <authorList>
            <consortium name="EnsemblPlants"/>
        </authorList>
    </citation>
    <scope>IDENTIFICATION</scope>
    <source>
        <strain evidence="4">Williams 82</strain>
    </source>
</reference>
<reference evidence="3" key="3">
    <citation type="submission" date="2018-07" db="EMBL/GenBank/DDBJ databases">
        <title>WGS assembly of Glycine max.</title>
        <authorList>
            <person name="Schmutz J."/>
            <person name="Cannon S."/>
            <person name="Schlueter J."/>
            <person name="Ma J."/>
            <person name="Mitros T."/>
            <person name="Nelson W."/>
            <person name="Hyten D."/>
            <person name="Song Q."/>
            <person name="Thelen J."/>
            <person name="Cheng J."/>
            <person name="Xu D."/>
            <person name="Hellsten U."/>
            <person name="May G."/>
            <person name="Yu Y."/>
            <person name="Sakurai T."/>
            <person name="Umezawa T."/>
            <person name="Bhattacharyya M."/>
            <person name="Sandhu D."/>
            <person name="Valliyodan B."/>
            <person name="Lindquist E."/>
            <person name="Peto M."/>
            <person name="Grant D."/>
            <person name="Shu S."/>
            <person name="Goodstein D."/>
            <person name="Barry K."/>
            <person name="Futrell-Griggs M."/>
            <person name="Abernathy B."/>
            <person name="Du J."/>
            <person name="Tian Z."/>
            <person name="Zhu L."/>
            <person name="Gill N."/>
            <person name="Joshi T."/>
            <person name="Libault M."/>
            <person name="Sethuraman A."/>
            <person name="Zhang X."/>
            <person name="Shinozaki K."/>
            <person name="Nguyen H."/>
            <person name="Wing R."/>
            <person name="Cregan P."/>
            <person name="Specht J."/>
            <person name="Grimwood J."/>
            <person name="Rokhsar D."/>
            <person name="Stacey G."/>
            <person name="Shoemaker R."/>
            <person name="Jackson S."/>
        </authorList>
    </citation>
    <scope>NUCLEOTIDE SEQUENCE</scope>
    <source>
        <tissue evidence="3">Callus</tissue>
    </source>
</reference>
<reference evidence="3 4" key="1">
    <citation type="journal article" date="2010" name="Nature">
        <title>Genome sequence of the palaeopolyploid soybean.</title>
        <authorList>
            <person name="Schmutz J."/>
            <person name="Cannon S.B."/>
            <person name="Schlueter J."/>
            <person name="Ma J."/>
            <person name="Mitros T."/>
            <person name="Nelson W."/>
            <person name="Hyten D.L."/>
            <person name="Song Q."/>
            <person name="Thelen J.J."/>
            <person name="Cheng J."/>
            <person name="Xu D."/>
            <person name="Hellsten U."/>
            <person name="May G.D."/>
            <person name="Yu Y."/>
            <person name="Sakurai T."/>
            <person name="Umezawa T."/>
            <person name="Bhattacharyya M.K."/>
            <person name="Sandhu D."/>
            <person name="Valliyodan B."/>
            <person name="Lindquist E."/>
            <person name="Peto M."/>
            <person name="Grant D."/>
            <person name="Shu S."/>
            <person name="Goodstein D."/>
            <person name="Barry K."/>
            <person name="Futrell-Griggs M."/>
            <person name="Abernathy B."/>
            <person name="Du J."/>
            <person name="Tian Z."/>
            <person name="Zhu L."/>
            <person name="Gill N."/>
            <person name="Joshi T."/>
            <person name="Libault M."/>
            <person name="Sethuraman A."/>
            <person name="Zhang X.-C."/>
            <person name="Shinozaki K."/>
            <person name="Nguyen H.T."/>
            <person name="Wing R.A."/>
            <person name="Cregan P."/>
            <person name="Specht J."/>
            <person name="Grimwood J."/>
            <person name="Rokhsar D."/>
            <person name="Stacey G."/>
            <person name="Shoemaker R.C."/>
            <person name="Jackson S.A."/>
        </authorList>
    </citation>
    <scope>NUCLEOTIDE SEQUENCE [LARGE SCALE GENOMIC DNA]</scope>
    <source>
        <strain evidence="4">cv. Williams 82</strain>
        <tissue evidence="3">Callus</tissue>
    </source>
</reference>
<evidence type="ECO:0000256" key="1">
    <source>
        <dbReference type="SAM" id="MobiDB-lite"/>
    </source>
</evidence>
<dbReference type="OMA" id="RTMFSHQ"/>
<keyword evidence="5" id="KW-1185">Reference proteome</keyword>
<dbReference type="Pfam" id="PF00226">
    <property type="entry name" value="DnaJ"/>
    <property type="match status" value="1"/>
</dbReference>
<dbReference type="Gene3D" id="1.10.287.110">
    <property type="entry name" value="DnaJ domain"/>
    <property type="match status" value="1"/>
</dbReference>
<feature type="compositionally biased region" description="Polar residues" evidence="1">
    <location>
        <begin position="418"/>
        <end position="430"/>
    </location>
</feature>
<proteinExistence type="predicted"/>
<dbReference type="Gramene" id="KRG92797">
    <property type="protein sequence ID" value="KRG92797"/>
    <property type="gene ID" value="GLYMA_20G230400"/>
</dbReference>
<name>K7N564_SOYBN</name>
<dbReference type="SMR" id="K7N564"/>
<dbReference type="EMBL" id="CM000853">
    <property type="protein sequence ID" value="KRG92797.1"/>
    <property type="molecule type" value="Genomic_DNA"/>
</dbReference>
<feature type="region of interest" description="Disordered" evidence="1">
    <location>
        <begin position="264"/>
        <end position="471"/>
    </location>
</feature>
<dbReference type="InterPro" id="IPR056988">
    <property type="entry name" value="Zn_ribbon_pln"/>
</dbReference>
<dbReference type="GeneID" id="102662460"/>
<dbReference type="InterPro" id="IPR036869">
    <property type="entry name" value="J_dom_sf"/>
</dbReference>
<protein>
    <recommendedName>
        <fullName evidence="2">J domain-containing protein</fullName>
    </recommendedName>
</protein>
<evidence type="ECO:0000259" key="2">
    <source>
        <dbReference type="PROSITE" id="PS50076"/>
    </source>
</evidence>
<dbReference type="CDD" id="cd06257">
    <property type="entry name" value="DnaJ"/>
    <property type="match status" value="1"/>
</dbReference>
<evidence type="ECO:0000313" key="5">
    <source>
        <dbReference type="Proteomes" id="UP000008827"/>
    </source>
</evidence>
<dbReference type="EMBL" id="CM000853">
    <property type="protein sequence ID" value="KRG92798.1"/>
    <property type="molecule type" value="Genomic_DNA"/>
</dbReference>
<gene>
    <name evidence="4" type="primary">LOC102662460</name>
    <name evidence="3" type="ORF">GLYMA_20G230400</name>
</gene>
<dbReference type="HOGENOM" id="CLU_004676_1_0_1"/>
<dbReference type="PaxDb" id="3847-GLYMA20G37410.2"/>
<dbReference type="KEGG" id="gmx:102662460"/>
<dbReference type="SUPFAM" id="SSF46565">
    <property type="entry name" value="Chaperone J-domain"/>
    <property type="match status" value="1"/>
</dbReference>
<dbReference type="Pfam" id="PF23551">
    <property type="entry name" value="Zn_ribbon_20"/>
    <property type="match status" value="1"/>
</dbReference>
<dbReference type="PANTHER" id="PTHR45089">
    <property type="entry name" value="DNAJ HEAT SHOCK AMINO-TERMINAL DOMAIN PROTEIN-RELATED"/>
    <property type="match status" value="1"/>
</dbReference>
<dbReference type="PRINTS" id="PR00625">
    <property type="entry name" value="JDOMAIN"/>
</dbReference>
<organism evidence="4">
    <name type="scientific">Glycine max</name>
    <name type="common">Soybean</name>
    <name type="synonym">Glycine hispida</name>
    <dbReference type="NCBI Taxonomy" id="3847"/>
    <lineage>
        <taxon>Eukaryota</taxon>
        <taxon>Viridiplantae</taxon>
        <taxon>Streptophyta</taxon>
        <taxon>Embryophyta</taxon>
        <taxon>Tracheophyta</taxon>
        <taxon>Spermatophyta</taxon>
        <taxon>Magnoliopsida</taxon>
        <taxon>eudicotyledons</taxon>
        <taxon>Gunneridae</taxon>
        <taxon>Pentapetalae</taxon>
        <taxon>rosids</taxon>
        <taxon>fabids</taxon>
        <taxon>Fabales</taxon>
        <taxon>Fabaceae</taxon>
        <taxon>Papilionoideae</taxon>
        <taxon>50 kb inversion clade</taxon>
        <taxon>NPAAA clade</taxon>
        <taxon>indigoferoid/millettioid clade</taxon>
        <taxon>Phaseoleae</taxon>
        <taxon>Glycine</taxon>
        <taxon>Glycine subgen. Soja</taxon>
    </lineage>
</organism>
<dbReference type="EnsemblPlants" id="KRG92797">
    <property type="protein sequence ID" value="KRG92797"/>
    <property type="gene ID" value="GLYMA_20G230400"/>
</dbReference>
<dbReference type="Gramene" id="KRG92798">
    <property type="protein sequence ID" value="KRG92798"/>
    <property type="gene ID" value="GLYMA_20G230400"/>
</dbReference>
<dbReference type="eggNOG" id="ENOG502QS8C">
    <property type="taxonomic scope" value="Eukaryota"/>
</dbReference>